<evidence type="ECO:0000256" key="9">
    <source>
        <dbReference type="ARBA" id="ARBA00061644"/>
    </source>
</evidence>
<dbReference type="GO" id="GO:0015421">
    <property type="term" value="F:ABC-type oligopeptide transporter activity"/>
    <property type="evidence" value="ECO:0007669"/>
    <property type="project" value="TreeGrafter"/>
</dbReference>
<protein>
    <submittedName>
        <fullName evidence="13">ABC-type multidrug transport system, ATPase and permease component</fullName>
    </submittedName>
</protein>
<dbReference type="GO" id="GO:0016887">
    <property type="term" value="F:ATP hydrolysis activity"/>
    <property type="evidence" value="ECO:0007669"/>
    <property type="project" value="InterPro"/>
</dbReference>
<keyword evidence="8 10" id="KW-0472">Membrane</keyword>
<keyword evidence="14" id="KW-1185">Reference proteome</keyword>
<evidence type="ECO:0000259" key="12">
    <source>
        <dbReference type="PROSITE" id="PS50929"/>
    </source>
</evidence>
<keyword evidence="5" id="KW-0547">Nucleotide-binding</keyword>
<feature type="transmembrane region" description="Helical" evidence="10">
    <location>
        <begin position="69"/>
        <end position="93"/>
    </location>
</feature>
<name>A0A1H1T829_9CELL</name>
<dbReference type="STRING" id="545619.SAMN04489860_1830"/>
<dbReference type="PROSITE" id="PS50929">
    <property type="entry name" value="ABC_TM1F"/>
    <property type="match status" value="1"/>
</dbReference>
<dbReference type="SUPFAM" id="SSF52540">
    <property type="entry name" value="P-loop containing nucleoside triphosphate hydrolases"/>
    <property type="match status" value="1"/>
</dbReference>
<dbReference type="PROSITE" id="PS00211">
    <property type="entry name" value="ABC_TRANSPORTER_1"/>
    <property type="match status" value="1"/>
</dbReference>
<evidence type="ECO:0000256" key="3">
    <source>
        <dbReference type="ARBA" id="ARBA00022475"/>
    </source>
</evidence>
<dbReference type="InterPro" id="IPR003593">
    <property type="entry name" value="AAA+_ATPase"/>
</dbReference>
<feature type="transmembrane region" description="Helical" evidence="10">
    <location>
        <begin position="29"/>
        <end position="49"/>
    </location>
</feature>
<keyword evidence="6" id="KW-0067">ATP-binding</keyword>
<dbReference type="InterPro" id="IPR027417">
    <property type="entry name" value="P-loop_NTPase"/>
</dbReference>
<accession>A0A1H1T829</accession>
<comment type="similarity">
    <text evidence="9">Belongs to the ABC transporter superfamily. Lipid exporter (TC 3.A.1.106) family.</text>
</comment>
<feature type="domain" description="ABC transmembrane type-1" evidence="12">
    <location>
        <begin position="34"/>
        <end position="318"/>
    </location>
</feature>
<keyword evidence="3" id="KW-1003">Cell membrane</keyword>
<gene>
    <name evidence="13" type="ORF">SAMN04489860_1830</name>
</gene>
<evidence type="ECO:0000313" key="13">
    <source>
        <dbReference type="EMBL" id="SDS56372.1"/>
    </source>
</evidence>
<dbReference type="FunFam" id="3.40.50.300:FF:000299">
    <property type="entry name" value="ABC transporter ATP-binding protein/permease"/>
    <property type="match status" value="1"/>
</dbReference>
<dbReference type="EMBL" id="LT629776">
    <property type="protein sequence ID" value="SDS56372.1"/>
    <property type="molecule type" value="Genomic_DNA"/>
</dbReference>
<evidence type="ECO:0000256" key="6">
    <source>
        <dbReference type="ARBA" id="ARBA00022840"/>
    </source>
</evidence>
<dbReference type="InterPro" id="IPR036640">
    <property type="entry name" value="ABC1_TM_sf"/>
</dbReference>
<reference evidence="13 14" key="1">
    <citation type="submission" date="2016-10" db="EMBL/GenBank/DDBJ databases">
        <authorList>
            <person name="de Groot N.N."/>
        </authorList>
    </citation>
    <scope>NUCLEOTIDE SEQUENCE [LARGE SCALE GENOMIC DNA]</scope>
    <source>
        <strain evidence="13 14">DSM 22126</strain>
    </source>
</reference>
<keyword evidence="2" id="KW-0813">Transport</keyword>
<dbReference type="Pfam" id="PF00005">
    <property type="entry name" value="ABC_tran"/>
    <property type="match status" value="1"/>
</dbReference>
<keyword evidence="7 10" id="KW-1133">Transmembrane helix</keyword>
<feature type="transmembrane region" description="Helical" evidence="10">
    <location>
        <begin position="255"/>
        <end position="281"/>
    </location>
</feature>
<sequence length="599" mass="63167">MSYSRIETTSSLGVLATVRQGLRTSPEMVTGIGVTLVLAVVAAAGRVVVPMTVQQTVDTGIMADGGPDVARVSTLVAVAAVVLVVAGVCTALVNVRLFRSSEEGLANLRIRTFRHVHDLPVLTQGTERRGSLVSRVTSDVDTISQFVQRGGIQLLVSVLQIAVATVLMAIYSWQLTVLVWLCFVPLVMILNPAQKRVSAAFGLVRQRTGELLGAVSEAVVGAQTVRAYGVQARTGRRVEAAVERARVAMVRASRLVGLVFSSGVLVANLVLAVVVVAGTWLGVAGEVTTGELLAFLFLVQLFTGPVQQATEILNELQNAVSGWRRVLAVLETPIDVRDEGTVDSPSGPASVELDDVRFSYPGGPEVLHGVTVAFPAARSVAVVGKTGSGKSTIAKLVTRLMDPTAGVIRLDGTDLRDIPVARLRERVVLVPQEGFLFSGTLLENIEWGVRDDAVRADRDAVVAVAQDAVSMLGLDDWVDGLADGLATQVGQRGEHLSAGERQLVALLRAAVAEADLLVLDEATSAVDPAAEVRIARALSALTTGRTTVTIAHRLSTAEAADLVVVVDEGDVVEVGTHAALLERDGTYAAMHGAWRSQTH</sequence>
<dbReference type="Gene3D" id="3.40.50.300">
    <property type="entry name" value="P-loop containing nucleotide triphosphate hydrolases"/>
    <property type="match status" value="1"/>
</dbReference>
<evidence type="ECO:0000256" key="2">
    <source>
        <dbReference type="ARBA" id="ARBA00022448"/>
    </source>
</evidence>
<dbReference type="GO" id="GO:0005886">
    <property type="term" value="C:plasma membrane"/>
    <property type="evidence" value="ECO:0007669"/>
    <property type="project" value="UniProtKB-SubCell"/>
</dbReference>
<dbReference type="GO" id="GO:0005524">
    <property type="term" value="F:ATP binding"/>
    <property type="evidence" value="ECO:0007669"/>
    <property type="project" value="UniProtKB-KW"/>
</dbReference>
<dbReference type="CDD" id="cd07346">
    <property type="entry name" value="ABC_6TM_exporters"/>
    <property type="match status" value="1"/>
</dbReference>
<feature type="domain" description="ABC transporter" evidence="11">
    <location>
        <begin position="351"/>
        <end position="593"/>
    </location>
</feature>
<evidence type="ECO:0000313" key="14">
    <source>
        <dbReference type="Proteomes" id="UP000185663"/>
    </source>
</evidence>
<dbReference type="InterPro" id="IPR017871">
    <property type="entry name" value="ABC_transporter-like_CS"/>
</dbReference>
<dbReference type="PANTHER" id="PTHR43394">
    <property type="entry name" value="ATP-DEPENDENT PERMEASE MDL1, MITOCHONDRIAL"/>
    <property type="match status" value="1"/>
</dbReference>
<dbReference type="InterPro" id="IPR011527">
    <property type="entry name" value="ABC1_TM_dom"/>
</dbReference>
<feature type="transmembrane region" description="Helical" evidence="10">
    <location>
        <begin position="152"/>
        <end position="171"/>
    </location>
</feature>
<dbReference type="Gene3D" id="1.20.1560.10">
    <property type="entry name" value="ABC transporter type 1, transmembrane domain"/>
    <property type="match status" value="1"/>
</dbReference>
<dbReference type="Pfam" id="PF00664">
    <property type="entry name" value="ABC_membrane"/>
    <property type="match status" value="1"/>
</dbReference>
<evidence type="ECO:0000256" key="8">
    <source>
        <dbReference type="ARBA" id="ARBA00023136"/>
    </source>
</evidence>
<keyword evidence="4 10" id="KW-0812">Transmembrane</keyword>
<evidence type="ECO:0000256" key="10">
    <source>
        <dbReference type="SAM" id="Phobius"/>
    </source>
</evidence>
<dbReference type="eggNOG" id="COG1132">
    <property type="taxonomic scope" value="Bacteria"/>
</dbReference>
<feature type="transmembrane region" description="Helical" evidence="10">
    <location>
        <begin position="177"/>
        <end position="193"/>
    </location>
</feature>
<dbReference type="PROSITE" id="PS50893">
    <property type="entry name" value="ABC_TRANSPORTER_2"/>
    <property type="match status" value="1"/>
</dbReference>
<evidence type="ECO:0000259" key="11">
    <source>
        <dbReference type="PROSITE" id="PS50893"/>
    </source>
</evidence>
<evidence type="ECO:0000256" key="7">
    <source>
        <dbReference type="ARBA" id="ARBA00022989"/>
    </source>
</evidence>
<evidence type="ECO:0000256" key="5">
    <source>
        <dbReference type="ARBA" id="ARBA00022741"/>
    </source>
</evidence>
<dbReference type="OrthoDB" id="9806127at2"/>
<dbReference type="SUPFAM" id="SSF90123">
    <property type="entry name" value="ABC transporter transmembrane region"/>
    <property type="match status" value="1"/>
</dbReference>
<comment type="subcellular location">
    <subcellularLocation>
        <location evidence="1">Cell membrane</location>
        <topology evidence="1">Multi-pass membrane protein</topology>
    </subcellularLocation>
</comment>
<proteinExistence type="inferred from homology"/>
<evidence type="ECO:0000256" key="1">
    <source>
        <dbReference type="ARBA" id="ARBA00004651"/>
    </source>
</evidence>
<organism evidence="13 14">
    <name type="scientific">Paraoerskovia marina</name>
    <dbReference type="NCBI Taxonomy" id="545619"/>
    <lineage>
        <taxon>Bacteria</taxon>
        <taxon>Bacillati</taxon>
        <taxon>Actinomycetota</taxon>
        <taxon>Actinomycetes</taxon>
        <taxon>Micrococcales</taxon>
        <taxon>Cellulomonadaceae</taxon>
        <taxon>Paraoerskovia</taxon>
    </lineage>
</organism>
<dbReference type="InterPro" id="IPR003439">
    <property type="entry name" value="ABC_transporter-like_ATP-bd"/>
</dbReference>
<dbReference type="PANTHER" id="PTHR43394:SF1">
    <property type="entry name" value="ATP-BINDING CASSETTE SUB-FAMILY B MEMBER 10, MITOCHONDRIAL"/>
    <property type="match status" value="1"/>
</dbReference>
<dbReference type="SMART" id="SM00382">
    <property type="entry name" value="AAA"/>
    <property type="match status" value="1"/>
</dbReference>
<dbReference type="InterPro" id="IPR039421">
    <property type="entry name" value="Type_1_exporter"/>
</dbReference>
<evidence type="ECO:0000256" key="4">
    <source>
        <dbReference type="ARBA" id="ARBA00022692"/>
    </source>
</evidence>
<dbReference type="Proteomes" id="UP000185663">
    <property type="component" value="Chromosome I"/>
</dbReference>
<dbReference type="RefSeq" id="WP_083372314.1">
    <property type="nucleotide sequence ID" value="NZ_LT629776.1"/>
</dbReference>
<dbReference type="AlphaFoldDB" id="A0A1H1T829"/>